<evidence type="ECO:0000313" key="4">
    <source>
        <dbReference type="Proteomes" id="UP001159427"/>
    </source>
</evidence>
<dbReference type="InterPro" id="IPR009078">
    <property type="entry name" value="Ferritin-like_SF"/>
</dbReference>
<evidence type="ECO:0000256" key="1">
    <source>
        <dbReference type="SAM" id="MobiDB-lite"/>
    </source>
</evidence>
<reference evidence="3 4" key="1">
    <citation type="submission" date="2022-05" db="EMBL/GenBank/DDBJ databases">
        <authorList>
            <consortium name="Genoscope - CEA"/>
            <person name="William W."/>
        </authorList>
    </citation>
    <scope>NUCLEOTIDE SEQUENCE [LARGE SCALE GENOMIC DNA]</scope>
</reference>
<dbReference type="Gene3D" id="1.20.1260.10">
    <property type="match status" value="1"/>
</dbReference>
<dbReference type="InterPro" id="IPR026820">
    <property type="entry name" value="VioB/RebD_dom"/>
</dbReference>
<protein>
    <recommendedName>
        <fullName evidence="2">Iminophenyl-pyruvate dimer synthase domain-containing protein</fullName>
    </recommendedName>
</protein>
<dbReference type="PANTHER" id="PTHR34400:SF4">
    <property type="entry name" value="MEMBRANE PROTEIN"/>
    <property type="match status" value="1"/>
</dbReference>
<gene>
    <name evidence="3" type="ORF">PEVE_00019581</name>
</gene>
<evidence type="ECO:0000259" key="2">
    <source>
        <dbReference type="Pfam" id="PF12902"/>
    </source>
</evidence>
<dbReference type="Pfam" id="PF12902">
    <property type="entry name" value="Ferritin-like"/>
    <property type="match status" value="1"/>
</dbReference>
<evidence type="ECO:0000313" key="3">
    <source>
        <dbReference type="EMBL" id="CAH3023519.1"/>
    </source>
</evidence>
<accession>A0ABN8M1S8</accession>
<feature type="non-terminal residue" evidence="3">
    <location>
        <position position="1"/>
    </location>
</feature>
<dbReference type="EMBL" id="CALNXI010000264">
    <property type="protein sequence ID" value="CAH3023519.1"/>
    <property type="molecule type" value="Genomic_DNA"/>
</dbReference>
<organism evidence="3 4">
    <name type="scientific">Porites evermanni</name>
    <dbReference type="NCBI Taxonomy" id="104178"/>
    <lineage>
        <taxon>Eukaryota</taxon>
        <taxon>Metazoa</taxon>
        <taxon>Cnidaria</taxon>
        <taxon>Anthozoa</taxon>
        <taxon>Hexacorallia</taxon>
        <taxon>Scleractinia</taxon>
        <taxon>Fungiina</taxon>
        <taxon>Poritidae</taxon>
        <taxon>Porites</taxon>
    </lineage>
</organism>
<sequence>TIGLLGVKSPKFVTHGRMLKSLSSKLQDAPFYVDQAKRKVFVDFGNSLPIDGNGNLARWVLDTLFLAVPRNTTPALNCFDDFLWLGNIKYRSPNWYTNTAGIQVFPSYGTFSPQDMDIINSKPLVVAKVKGTLPNLDCKKIVLAEAKDGRAIHPYDKWAFRKNPSEQATVKIFATKFGKPFSNAVVMLEPCNVNCPRYIEEGPSVGQPPLPEVPSHALTDGNGIAEYTISTIDPKNNRSFIDGQLYLFRYSFFDQKLTDCLDMCKNDPYKLLNSLVVIRVFDNYTIDGEPTWLDHVYPIFKQYADLYPVMTENFVDLGNYHEVINYRHRIQVCLELPESHPNYMPVTRDLSKPKRDVILKWLKQENPLVGNPENLYTLEQLREDLQIALQLEHSTIPPYLTAWASIKKSYNQEVKNILRDIVIQEMMHMALVANIINAVGGKPSFYSEDFIPHYPSRLPGGVHPDLVVPVEKISLALIRNIFMTIEQPEYELQDNLVHIWEYVNRTRSSHCRTNDKGTGCLKEDKNNYLGHCHHPSDLEDIARSGIRESSKFGHHYNTIGNFYHHILKVLGNLTDCGNNNSIFTGHMSKQVTTRWHLKKHDNISVYDYHSAVDAINTIIDQGEGSNPCNPITKDELGQKDLSHYFMFQSIAEERGIQVVKANTKTADAAALGEPPKPCNGSYYFNGSKISFDPEGVWPMIPNPQLSDYTPGSKAYRQAVLFNKAYTKLLKSLENAFNGNPHEGLENAIGLMYGVELHLKKLLRTPVDDDGDPDIGPNAGPTFDFTP</sequence>
<dbReference type="CDD" id="cd00657">
    <property type="entry name" value="Ferritin_like"/>
    <property type="match status" value="1"/>
</dbReference>
<dbReference type="InterPro" id="IPR012347">
    <property type="entry name" value="Ferritin-like"/>
</dbReference>
<feature type="region of interest" description="Disordered" evidence="1">
    <location>
        <begin position="765"/>
        <end position="786"/>
    </location>
</feature>
<dbReference type="Proteomes" id="UP001159427">
    <property type="component" value="Unassembled WGS sequence"/>
</dbReference>
<keyword evidence="4" id="KW-1185">Reference proteome</keyword>
<name>A0ABN8M1S8_9CNID</name>
<feature type="domain" description="Iminophenyl-pyruvate dimer synthase" evidence="2">
    <location>
        <begin position="385"/>
        <end position="651"/>
    </location>
</feature>
<dbReference type="SUPFAM" id="SSF47240">
    <property type="entry name" value="Ferritin-like"/>
    <property type="match status" value="1"/>
</dbReference>
<dbReference type="PANTHER" id="PTHR34400">
    <property type="match status" value="1"/>
</dbReference>
<proteinExistence type="predicted"/>
<comment type="caution">
    <text evidence="3">The sequence shown here is derived from an EMBL/GenBank/DDBJ whole genome shotgun (WGS) entry which is preliminary data.</text>
</comment>